<dbReference type="AlphaFoldDB" id="A0ABD1PQ26"/>
<organism evidence="1 2">
    <name type="scientific">Abeliophyllum distichum</name>
    <dbReference type="NCBI Taxonomy" id="126358"/>
    <lineage>
        <taxon>Eukaryota</taxon>
        <taxon>Viridiplantae</taxon>
        <taxon>Streptophyta</taxon>
        <taxon>Embryophyta</taxon>
        <taxon>Tracheophyta</taxon>
        <taxon>Spermatophyta</taxon>
        <taxon>Magnoliopsida</taxon>
        <taxon>eudicotyledons</taxon>
        <taxon>Gunneridae</taxon>
        <taxon>Pentapetalae</taxon>
        <taxon>asterids</taxon>
        <taxon>lamiids</taxon>
        <taxon>Lamiales</taxon>
        <taxon>Oleaceae</taxon>
        <taxon>Forsythieae</taxon>
        <taxon>Abeliophyllum</taxon>
    </lineage>
</organism>
<accession>A0ABD1PQ26</accession>
<dbReference type="Proteomes" id="UP001604336">
    <property type="component" value="Unassembled WGS sequence"/>
</dbReference>
<protein>
    <submittedName>
        <fullName evidence="1">Uncharacterized protein</fullName>
    </submittedName>
</protein>
<comment type="caution">
    <text evidence="1">The sequence shown here is derived from an EMBL/GenBank/DDBJ whole genome shotgun (WGS) entry which is preliminary data.</text>
</comment>
<evidence type="ECO:0000313" key="2">
    <source>
        <dbReference type="Proteomes" id="UP001604336"/>
    </source>
</evidence>
<gene>
    <name evidence="1" type="ORF">Adt_41836</name>
</gene>
<reference evidence="2" key="1">
    <citation type="submission" date="2024-07" db="EMBL/GenBank/DDBJ databases">
        <title>Two chromosome-level genome assemblies of Korean endemic species Abeliophyllum distichum and Forsythia ovata (Oleaceae).</title>
        <authorList>
            <person name="Jang H."/>
        </authorList>
    </citation>
    <scope>NUCLEOTIDE SEQUENCE [LARGE SCALE GENOMIC DNA]</scope>
</reference>
<keyword evidence="2" id="KW-1185">Reference proteome</keyword>
<evidence type="ECO:0000313" key="1">
    <source>
        <dbReference type="EMBL" id="KAL2465985.1"/>
    </source>
</evidence>
<sequence>MSCMSVSLSHLRSDCTESERQSAEVVYGQEKCWCRTVVRCARRRLSSLGVLVLHSQSAPLSSVVRSVGSRRKSFIWSLDGGRRQLTQQQVASHTLSKRATVVLEFGLLSFDIKVHSF</sequence>
<proteinExistence type="predicted"/>
<name>A0ABD1PQ26_9LAMI</name>
<dbReference type="EMBL" id="JBFOLK010000013">
    <property type="protein sequence ID" value="KAL2465985.1"/>
    <property type="molecule type" value="Genomic_DNA"/>
</dbReference>